<sequence>MTLVLTIDWSADSTAVTITDIAARSIVAEGRSLHRSGTTATETTANWWQSLVGATHTAIDGLAALGLTINDIRLIELSGNEPGGGLVAFDSSGIVCAAISGAHGDAGTDAERLVTQFAGGADSWREITGVIPGAGSTVALLSWLRRTAPETWAELHTITLPIGFYTRQLGGDHALSMSAAIGSALVDRQSGAWCPSMLDVVDVTTSWKVALPRITDAATPVGLLTNNAAIALGLPSGRPLHVGSASGS</sequence>
<dbReference type="EMBL" id="CAEZXY010000010">
    <property type="protein sequence ID" value="CAB4699028.1"/>
    <property type="molecule type" value="Genomic_DNA"/>
</dbReference>
<gene>
    <name evidence="4" type="ORF">UFOPK1906_00327</name>
    <name evidence="5" type="ORF">UFOPK2624_00431</name>
    <name evidence="6" type="ORF">UFOPK2969_00067</name>
</gene>
<keyword evidence="2" id="KW-0418">Kinase</keyword>
<evidence type="ECO:0000256" key="2">
    <source>
        <dbReference type="ARBA" id="ARBA00022777"/>
    </source>
</evidence>
<proteinExistence type="predicted"/>
<dbReference type="PANTHER" id="PTHR43095">
    <property type="entry name" value="SUGAR KINASE"/>
    <property type="match status" value="1"/>
</dbReference>
<dbReference type="GO" id="GO:0005975">
    <property type="term" value="P:carbohydrate metabolic process"/>
    <property type="evidence" value="ECO:0007669"/>
    <property type="project" value="InterPro"/>
</dbReference>
<name>A0A6J6PR60_9ZZZZ</name>
<dbReference type="Gene3D" id="3.30.420.40">
    <property type="match status" value="1"/>
</dbReference>
<dbReference type="SUPFAM" id="SSF53067">
    <property type="entry name" value="Actin-like ATPase domain"/>
    <property type="match status" value="1"/>
</dbReference>
<dbReference type="InterPro" id="IPR050406">
    <property type="entry name" value="FGGY_Carb_Kinase"/>
</dbReference>
<evidence type="ECO:0000313" key="6">
    <source>
        <dbReference type="EMBL" id="CAB4780786.1"/>
    </source>
</evidence>
<reference evidence="5" key="1">
    <citation type="submission" date="2020-05" db="EMBL/GenBank/DDBJ databases">
        <authorList>
            <person name="Chiriac C."/>
            <person name="Salcher M."/>
            <person name="Ghai R."/>
            <person name="Kavagutti S V."/>
        </authorList>
    </citation>
    <scope>NUCLEOTIDE SEQUENCE</scope>
</reference>
<dbReference type="GO" id="GO:0016301">
    <property type="term" value="F:kinase activity"/>
    <property type="evidence" value="ECO:0007669"/>
    <property type="project" value="UniProtKB-KW"/>
</dbReference>
<keyword evidence="1" id="KW-0808">Transferase</keyword>
<dbReference type="AlphaFoldDB" id="A0A6J6PR60"/>
<dbReference type="PANTHER" id="PTHR43095:SF5">
    <property type="entry name" value="XYLULOSE KINASE"/>
    <property type="match status" value="1"/>
</dbReference>
<protein>
    <submittedName>
        <fullName evidence="5">Unannotated protein</fullName>
    </submittedName>
</protein>
<dbReference type="EMBL" id="CAFAAD010000003">
    <property type="protein sequence ID" value="CAB4780786.1"/>
    <property type="molecule type" value="Genomic_DNA"/>
</dbReference>
<dbReference type="Pfam" id="PF00370">
    <property type="entry name" value="FGGY_N"/>
    <property type="match status" value="1"/>
</dbReference>
<accession>A0A6J6PR60</accession>
<dbReference type="InterPro" id="IPR018484">
    <property type="entry name" value="FGGY_N"/>
</dbReference>
<evidence type="ECO:0000259" key="3">
    <source>
        <dbReference type="Pfam" id="PF00370"/>
    </source>
</evidence>
<dbReference type="InterPro" id="IPR043129">
    <property type="entry name" value="ATPase_NBD"/>
</dbReference>
<evidence type="ECO:0000256" key="1">
    <source>
        <dbReference type="ARBA" id="ARBA00022679"/>
    </source>
</evidence>
<organism evidence="5">
    <name type="scientific">freshwater metagenome</name>
    <dbReference type="NCBI Taxonomy" id="449393"/>
    <lineage>
        <taxon>unclassified sequences</taxon>
        <taxon>metagenomes</taxon>
        <taxon>ecological metagenomes</taxon>
    </lineage>
</organism>
<feature type="domain" description="Carbohydrate kinase FGGY N-terminal" evidence="3">
    <location>
        <begin position="5"/>
        <end position="240"/>
    </location>
</feature>
<dbReference type="EMBL" id="CAEZVC010000010">
    <property type="protein sequence ID" value="CAB4615330.1"/>
    <property type="molecule type" value="Genomic_DNA"/>
</dbReference>
<evidence type="ECO:0000313" key="4">
    <source>
        <dbReference type="EMBL" id="CAB4615330.1"/>
    </source>
</evidence>
<evidence type="ECO:0000313" key="5">
    <source>
        <dbReference type="EMBL" id="CAB4699028.1"/>
    </source>
</evidence>